<evidence type="ECO:0000256" key="6">
    <source>
        <dbReference type="ARBA" id="ARBA00023306"/>
    </source>
</evidence>
<name>A0A066ZN35_HYDMR</name>
<evidence type="ECO:0000256" key="3">
    <source>
        <dbReference type="ARBA" id="ARBA00022692"/>
    </source>
</evidence>
<keyword evidence="2" id="KW-0132">Cell division</keyword>
<reference evidence="9 10" key="1">
    <citation type="submission" date="2014-04" db="EMBL/GenBank/DDBJ databases">
        <title>Draft genome sequence of Hydrogenovibrio marinus MH-110, a model organism for aerobic H2 metabolism.</title>
        <authorList>
            <person name="Cha H.J."/>
            <person name="Jo B.H."/>
            <person name="Hwang B.H."/>
        </authorList>
    </citation>
    <scope>NUCLEOTIDE SEQUENCE [LARGE SCALE GENOMIC DNA]</scope>
    <source>
        <strain evidence="9 10">MH-110</strain>
    </source>
</reference>
<keyword evidence="6" id="KW-0131">Cell cycle</keyword>
<proteinExistence type="predicted"/>
<evidence type="ECO:0000256" key="2">
    <source>
        <dbReference type="ARBA" id="ARBA00022618"/>
    </source>
</evidence>
<dbReference type="STRING" id="28885.EI16_02490"/>
<protein>
    <recommendedName>
        <fullName evidence="11">Cell division protein FtsB</fullName>
    </recommendedName>
</protein>
<gene>
    <name evidence="9" type="ORF">EI16_02490</name>
</gene>
<sequence>MKTVYVVLGTVIFLLLIRLLSSDGGISDYLSLQKKLGTLEDKVQQLESRNADLKKEVYVLQSQKNSVETIARQKLGMIGKDEAFVKVIELQSEAKNTADVSHKSSPEKITPAPEKAK</sequence>
<dbReference type="Gene3D" id="1.20.5.170">
    <property type="match status" value="1"/>
</dbReference>
<dbReference type="RefSeq" id="WP_029909057.1">
    <property type="nucleotide sequence ID" value="NZ_AP020335.1"/>
</dbReference>
<dbReference type="GO" id="GO:0030428">
    <property type="term" value="C:cell septum"/>
    <property type="evidence" value="ECO:0007669"/>
    <property type="project" value="TreeGrafter"/>
</dbReference>
<evidence type="ECO:0000256" key="4">
    <source>
        <dbReference type="ARBA" id="ARBA00022989"/>
    </source>
</evidence>
<accession>A0A066ZN35</accession>
<dbReference type="PANTHER" id="PTHR37485:SF1">
    <property type="entry name" value="CELL DIVISION PROTEIN FTSB"/>
    <property type="match status" value="1"/>
</dbReference>
<dbReference type="InterPro" id="IPR007060">
    <property type="entry name" value="FtsL/DivIC"/>
</dbReference>
<evidence type="ECO:0000313" key="9">
    <source>
        <dbReference type="EMBL" id="KDN95193.1"/>
    </source>
</evidence>
<comment type="caution">
    <text evidence="9">The sequence shown here is derived from an EMBL/GenBank/DDBJ whole genome shotgun (WGS) entry which is preliminary data.</text>
</comment>
<dbReference type="EMBL" id="JMIU01000001">
    <property type="protein sequence ID" value="KDN95193.1"/>
    <property type="molecule type" value="Genomic_DNA"/>
</dbReference>
<feature type="region of interest" description="Disordered" evidence="8">
    <location>
        <begin position="94"/>
        <end position="117"/>
    </location>
</feature>
<evidence type="ECO:0000256" key="7">
    <source>
        <dbReference type="SAM" id="Coils"/>
    </source>
</evidence>
<dbReference type="InterPro" id="IPR023081">
    <property type="entry name" value="Cell_div_FtsB"/>
</dbReference>
<dbReference type="PANTHER" id="PTHR37485">
    <property type="entry name" value="CELL DIVISION PROTEIN FTSB"/>
    <property type="match status" value="1"/>
</dbReference>
<feature type="coiled-coil region" evidence="7">
    <location>
        <begin position="29"/>
        <end position="63"/>
    </location>
</feature>
<organism evidence="9 10">
    <name type="scientific">Hydrogenovibrio marinus</name>
    <dbReference type="NCBI Taxonomy" id="28885"/>
    <lineage>
        <taxon>Bacteria</taxon>
        <taxon>Pseudomonadati</taxon>
        <taxon>Pseudomonadota</taxon>
        <taxon>Gammaproteobacteria</taxon>
        <taxon>Thiotrichales</taxon>
        <taxon>Piscirickettsiaceae</taxon>
        <taxon>Hydrogenovibrio</taxon>
    </lineage>
</organism>
<evidence type="ECO:0000256" key="1">
    <source>
        <dbReference type="ARBA" id="ARBA00022475"/>
    </source>
</evidence>
<keyword evidence="1" id="KW-1003">Cell membrane</keyword>
<dbReference type="GO" id="GO:0043093">
    <property type="term" value="P:FtsZ-dependent cytokinesis"/>
    <property type="evidence" value="ECO:0007669"/>
    <property type="project" value="TreeGrafter"/>
</dbReference>
<evidence type="ECO:0000313" key="10">
    <source>
        <dbReference type="Proteomes" id="UP000027341"/>
    </source>
</evidence>
<keyword evidence="7" id="KW-0175">Coiled coil</keyword>
<evidence type="ECO:0000256" key="8">
    <source>
        <dbReference type="SAM" id="MobiDB-lite"/>
    </source>
</evidence>
<dbReference type="AlphaFoldDB" id="A0A066ZN35"/>
<keyword evidence="3" id="KW-0812">Transmembrane</keyword>
<evidence type="ECO:0000256" key="5">
    <source>
        <dbReference type="ARBA" id="ARBA00023136"/>
    </source>
</evidence>
<evidence type="ECO:0008006" key="11">
    <source>
        <dbReference type="Google" id="ProtNLM"/>
    </source>
</evidence>
<keyword evidence="4" id="KW-1133">Transmembrane helix</keyword>
<keyword evidence="10" id="KW-1185">Reference proteome</keyword>
<dbReference type="Proteomes" id="UP000027341">
    <property type="component" value="Unassembled WGS sequence"/>
</dbReference>
<keyword evidence="5" id="KW-0472">Membrane</keyword>
<dbReference type="Pfam" id="PF04977">
    <property type="entry name" value="DivIC"/>
    <property type="match status" value="1"/>
</dbReference>